<comment type="subunit">
    <text evidence="3">Interacts with ERF2.</text>
</comment>
<comment type="similarity">
    <text evidence="2">Belongs to the ERF4 family.</text>
</comment>
<name>A0A915JK98_ROMCU</name>
<dbReference type="WBParaSite" id="nRc.2.0.1.t26533-RA">
    <property type="protein sequence ID" value="nRc.2.0.1.t26533-RA"/>
    <property type="gene ID" value="nRc.2.0.1.g26533"/>
</dbReference>
<evidence type="ECO:0000313" key="9">
    <source>
        <dbReference type="WBParaSite" id="nRc.2.0.1.t26533-RA"/>
    </source>
</evidence>
<organism evidence="8 9">
    <name type="scientific">Romanomermis culicivorax</name>
    <name type="common">Nematode worm</name>
    <dbReference type="NCBI Taxonomy" id="13658"/>
    <lineage>
        <taxon>Eukaryota</taxon>
        <taxon>Metazoa</taxon>
        <taxon>Ecdysozoa</taxon>
        <taxon>Nematoda</taxon>
        <taxon>Enoplea</taxon>
        <taxon>Dorylaimia</taxon>
        <taxon>Mermithida</taxon>
        <taxon>Mermithoidea</taxon>
        <taxon>Mermithidae</taxon>
        <taxon>Romanomermis</taxon>
    </lineage>
</organism>
<evidence type="ECO:0000256" key="4">
    <source>
        <dbReference type="ARBA" id="ARBA00018463"/>
    </source>
</evidence>
<reference evidence="9" key="1">
    <citation type="submission" date="2022-11" db="UniProtKB">
        <authorList>
            <consortium name="WormBaseParasite"/>
        </authorList>
    </citation>
    <scope>IDENTIFICATION</scope>
</reference>
<dbReference type="InterPro" id="IPR051371">
    <property type="entry name" value="Ras_palmitoyltransferase"/>
</dbReference>
<proteinExistence type="inferred from homology"/>
<sequence length="157" mass="17816">MKQNGADQQKLLPLSQCKKVFILRDYSQGLTVKFFTKLPTELQGYVDANYFESFVNELNRIYAEAERTGLESVFETLAGCLTCYLANLCLRTQYEKYLKQIAKYLKEENEKIFLPAGLFVTDPIERGLRIIEISFVDEPASNVVKNAPAPTPLAPAH</sequence>
<dbReference type="GO" id="GO:0006612">
    <property type="term" value="P:protein targeting to membrane"/>
    <property type="evidence" value="ECO:0007669"/>
    <property type="project" value="TreeGrafter"/>
</dbReference>
<evidence type="ECO:0000256" key="3">
    <source>
        <dbReference type="ARBA" id="ARBA00011396"/>
    </source>
</evidence>
<evidence type="ECO:0000256" key="2">
    <source>
        <dbReference type="ARBA" id="ARBA00007732"/>
    </source>
</evidence>
<dbReference type="PANTHER" id="PTHR13254:SF0">
    <property type="entry name" value="GOLGIN SUBFAMILY A MEMBER 7_ERF4 DOMAIN-CONTAINING PROTEIN"/>
    <property type="match status" value="1"/>
</dbReference>
<evidence type="ECO:0000259" key="7">
    <source>
        <dbReference type="Pfam" id="PF10256"/>
    </source>
</evidence>
<dbReference type="Proteomes" id="UP000887565">
    <property type="component" value="Unplaced"/>
</dbReference>
<dbReference type="PANTHER" id="PTHR13254">
    <property type="entry name" value="GOLGI AUTOANTIGEN, GOLGIN SUBFAMILY A, 7"/>
    <property type="match status" value="1"/>
</dbReference>
<evidence type="ECO:0000256" key="1">
    <source>
        <dbReference type="ARBA" id="ARBA00004406"/>
    </source>
</evidence>
<keyword evidence="5" id="KW-0256">Endoplasmic reticulum</keyword>
<keyword evidence="8" id="KW-1185">Reference proteome</keyword>
<feature type="domain" description="Golgin subfamily A member 7/ERF4" evidence="7">
    <location>
        <begin position="20"/>
        <end position="132"/>
    </location>
</feature>
<dbReference type="AlphaFoldDB" id="A0A915JK98"/>
<dbReference type="Pfam" id="PF10256">
    <property type="entry name" value="Erf4"/>
    <property type="match status" value="1"/>
</dbReference>
<dbReference type="GO" id="GO:0005789">
    <property type="term" value="C:endoplasmic reticulum membrane"/>
    <property type="evidence" value="ECO:0007669"/>
    <property type="project" value="UniProtKB-SubCell"/>
</dbReference>
<dbReference type="OMA" id="WENTITR"/>
<keyword evidence="6" id="KW-0472">Membrane</keyword>
<evidence type="ECO:0000313" key="8">
    <source>
        <dbReference type="Proteomes" id="UP000887565"/>
    </source>
</evidence>
<evidence type="ECO:0000256" key="5">
    <source>
        <dbReference type="ARBA" id="ARBA00022824"/>
    </source>
</evidence>
<protein>
    <recommendedName>
        <fullName evidence="4">Ras modification protein ERF4</fullName>
    </recommendedName>
</protein>
<dbReference type="InterPro" id="IPR019383">
    <property type="entry name" value="Golgin_A_7/ERF4"/>
</dbReference>
<accession>A0A915JK98</accession>
<comment type="subcellular location">
    <subcellularLocation>
        <location evidence="1">Endoplasmic reticulum membrane</location>
        <topology evidence="1">Peripheral membrane protein</topology>
    </subcellularLocation>
</comment>
<dbReference type="GO" id="GO:0002178">
    <property type="term" value="C:palmitoyltransferase complex"/>
    <property type="evidence" value="ECO:0007669"/>
    <property type="project" value="TreeGrafter"/>
</dbReference>
<evidence type="ECO:0000256" key="6">
    <source>
        <dbReference type="ARBA" id="ARBA00023136"/>
    </source>
</evidence>